<evidence type="ECO:0000259" key="3">
    <source>
        <dbReference type="PROSITE" id="PS50222"/>
    </source>
</evidence>
<dbReference type="WBParaSite" id="MCU_001112-RA">
    <property type="protein sequence ID" value="MCU_001112-RA"/>
    <property type="gene ID" value="MCU_001112"/>
</dbReference>
<dbReference type="Gene3D" id="1.10.238.10">
    <property type="entry name" value="EF-hand"/>
    <property type="match status" value="1"/>
</dbReference>
<feature type="compositionally biased region" description="Basic residues" evidence="2">
    <location>
        <begin position="282"/>
        <end position="294"/>
    </location>
</feature>
<evidence type="ECO:0000256" key="1">
    <source>
        <dbReference type="ARBA" id="ARBA00022837"/>
    </source>
</evidence>
<dbReference type="GO" id="GO:0005509">
    <property type="term" value="F:calcium ion binding"/>
    <property type="evidence" value="ECO:0007669"/>
    <property type="project" value="InterPro"/>
</dbReference>
<dbReference type="InterPro" id="IPR011992">
    <property type="entry name" value="EF-hand-dom_pair"/>
</dbReference>
<feature type="region of interest" description="Disordered" evidence="2">
    <location>
        <begin position="265"/>
        <end position="299"/>
    </location>
</feature>
<feature type="region of interest" description="Disordered" evidence="2">
    <location>
        <begin position="155"/>
        <end position="210"/>
    </location>
</feature>
<reference evidence="4" key="1">
    <citation type="submission" date="2019-11" db="UniProtKB">
        <authorList>
            <consortium name="WormBaseParasite"/>
        </authorList>
    </citation>
    <scope>IDENTIFICATION</scope>
</reference>
<dbReference type="InterPro" id="IPR002048">
    <property type="entry name" value="EF_hand_dom"/>
</dbReference>
<evidence type="ECO:0000256" key="2">
    <source>
        <dbReference type="SAM" id="MobiDB-lite"/>
    </source>
</evidence>
<dbReference type="SUPFAM" id="SSF47473">
    <property type="entry name" value="EF-hand"/>
    <property type="match status" value="1"/>
</dbReference>
<organism evidence="4">
    <name type="scientific">Mesocestoides corti</name>
    <name type="common">Flatworm</name>
    <dbReference type="NCBI Taxonomy" id="53468"/>
    <lineage>
        <taxon>Eukaryota</taxon>
        <taxon>Metazoa</taxon>
        <taxon>Spiralia</taxon>
        <taxon>Lophotrochozoa</taxon>
        <taxon>Platyhelminthes</taxon>
        <taxon>Cestoda</taxon>
        <taxon>Eucestoda</taxon>
        <taxon>Cyclophyllidea</taxon>
        <taxon>Mesocestoididae</taxon>
        <taxon>Mesocestoides</taxon>
    </lineage>
</organism>
<dbReference type="PROSITE" id="PS00018">
    <property type="entry name" value="EF_HAND_1"/>
    <property type="match status" value="1"/>
</dbReference>
<dbReference type="AlphaFoldDB" id="A0A5K3EJQ4"/>
<keyword evidence="1" id="KW-0106">Calcium</keyword>
<protein>
    <submittedName>
        <fullName evidence="4">EF-hand domain-containing protein</fullName>
    </submittedName>
</protein>
<dbReference type="InterPro" id="IPR018247">
    <property type="entry name" value="EF_Hand_1_Ca_BS"/>
</dbReference>
<accession>A0A5K3EJQ4</accession>
<feature type="domain" description="EF-hand" evidence="3">
    <location>
        <begin position="338"/>
        <end position="373"/>
    </location>
</feature>
<dbReference type="PROSITE" id="PS50222">
    <property type="entry name" value="EF_HAND_2"/>
    <property type="match status" value="1"/>
</dbReference>
<name>A0A5K3EJQ4_MESCO</name>
<sequence>MLLTGKESERRATSLYSTGPDKTLIVPVQTTTATQSLKCTPTHGFIRLGSDLPRIPQRVLFLFLNTDTNSLSPVRISPCQISETINNSEKKSQFLSANHPVNNDGSMSQTRSLHVRLRQSVPEKFQTSWTLLQLSILFLMLTLLPTTQSASLGLSHTKQSASLRSPPPYYDPGSTPRDNENSPPDDQTIKIRTRDVAPSPLTANQEGAPIDPMFYNAPALGPNAQRTPYSPVFIPNYNYYTMYGGGWGYPETRLLSYGSAYVPPPPPQWPQQQYYPRPPGNQRRKPSGRRRKDKSKGDKCPKVCDSCIKQYDNGDADTNTERAALQRRFSQHVKPSMRHKDSVQALFKYMDGNNDGTISFTELQNYLLLHNIISPEIPE</sequence>
<proteinExistence type="predicted"/>
<evidence type="ECO:0000313" key="4">
    <source>
        <dbReference type="WBParaSite" id="MCU_001112-RA"/>
    </source>
</evidence>